<organism evidence="1 2">
    <name type="scientific">Polyplax serrata</name>
    <name type="common">Common mouse louse</name>
    <dbReference type="NCBI Taxonomy" id="468196"/>
    <lineage>
        <taxon>Eukaryota</taxon>
        <taxon>Metazoa</taxon>
        <taxon>Ecdysozoa</taxon>
        <taxon>Arthropoda</taxon>
        <taxon>Hexapoda</taxon>
        <taxon>Insecta</taxon>
        <taxon>Pterygota</taxon>
        <taxon>Neoptera</taxon>
        <taxon>Paraneoptera</taxon>
        <taxon>Psocodea</taxon>
        <taxon>Troctomorpha</taxon>
        <taxon>Phthiraptera</taxon>
        <taxon>Anoplura</taxon>
        <taxon>Polyplacidae</taxon>
        <taxon>Polyplax</taxon>
    </lineage>
</organism>
<proteinExistence type="predicted"/>
<sequence length="133" mass="14932">MASTLTMKGKHHLSFYIELRRTNKVKLSGTPTELDEGCGIGSVCPYLSHPDTHVSLRYAYQTTIKATSPQGEKFKFGQANLVEGEIRRGTRISIRRGDSELIDEVIGLLDRGQRRSNGTIYFPNFQVSERANN</sequence>
<name>A0AAN8SCM8_POLSC</name>
<comment type="caution">
    <text evidence="1">The sequence shown here is derived from an EMBL/GenBank/DDBJ whole genome shotgun (WGS) entry which is preliminary data.</text>
</comment>
<reference evidence="1 2" key="1">
    <citation type="submission" date="2023-10" db="EMBL/GenBank/DDBJ databases">
        <title>Genomes of two closely related lineages of the louse Polyplax serrata with different host specificities.</title>
        <authorList>
            <person name="Martinu J."/>
            <person name="Tarabai H."/>
            <person name="Stefka J."/>
            <person name="Hypsa V."/>
        </authorList>
    </citation>
    <scope>NUCLEOTIDE SEQUENCE [LARGE SCALE GENOMIC DNA]</scope>
    <source>
        <strain evidence="1">HR10_N</strain>
    </source>
</reference>
<accession>A0AAN8SCM8</accession>
<protein>
    <submittedName>
        <fullName evidence="1">Uncharacterized protein</fullName>
    </submittedName>
</protein>
<dbReference type="EMBL" id="JAWJWE010000001">
    <property type="protein sequence ID" value="KAK6644057.1"/>
    <property type="molecule type" value="Genomic_DNA"/>
</dbReference>
<evidence type="ECO:0000313" key="2">
    <source>
        <dbReference type="Proteomes" id="UP001372834"/>
    </source>
</evidence>
<gene>
    <name evidence="1" type="ORF">RUM43_000322</name>
</gene>
<evidence type="ECO:0000313" key="1">
    <source>
        <dbReference type="EMBL" id="KAK6644057.1"/>
    </source>
</evidence>
<dbReference type="AlphaFoldDB" id="A0AAN8SCM8"/>
<dbReference type="Proteomes" id="UP001372834">
    <property type="component" value="Unassembled WGS sequence"/>
</dbReference>